<proteinExistence type="predicted"/>
<dbReference type="GO" id="GO:0017089">
    <property type="term" value="F:glycolipid transfer activity"/>
    <property type="evidence" value="ECO:0007669"/>
    <property type="project" value="TreeGrafter"/>
</dbReference>
<reference evidence="4 5" key="1">
    <citation type="journal article" date="2011" name="J. Bacteriol.">
        <title>Complete genome sequence and updated annotation of Desulfovibrio alaskensis G20.</title>
        <authorList>
            <person name="Hauser L.J."/>
            <person name="Land M.L."/>
            <person name="Brown S.D."/>
            <person name="Larimer F."/>
            <person name="Keller K.L."/>
            <person name="Rapp-Giles B.J."/>
            <person name="Price M.N."/>
            <person name="Lin M."/>
            <person name="Bruce D.C."/>
            <person name="Detter J.C."/>
            <person name="Tapia R."/>
            <person name="Han C.S."/>
            <person name="Goodwin L.A."/>
            <person name="Cheng J.F."/>
            <person name="Pitluck S."/>
            <person name="Copeland A."/>
            <person name="Lucas S."/>
            <person name="Nolan M."/>
            <person name="Lapidus A.L."/>
            <person name="Palumbo A.V."/>
            <person name="Wall J.D."/>
        </authorList>
    </citation>
    <scope>NUCLEOTIDE SEQUENCE [LARGE SCALE GENOMIC DNA]</scope>
    <source>
        <strain evidence="5">ATCC BAA 1058 / DSM 17464 / G20</strain>
    </source>
</reference>
<dbReference type="Pfam" id="PF03968">
    <property type="entry name" value="LptD_N"/>
    <property type="match status" value="1"/>
</dbReference>
<keyword evidence="5" id="KW-1185">Reference proteome</keyword>
<gene>
    <name evidence="4" type="ordered locus">Dde_1769</name>
</gene>
<dbReference type="EMBL" id="CP000112">
    <property type="protein sequence ID" value="ABB38566.1"/>
    <property type="molecule type" value="Genomic_DNA"/>
</dbReference>
<accession>Q310T0</accession>
<feature type="signal peptide" evidence="2">
    <location>
        <begin position="1"/>
        <end position="27"/>
    </location>
</feature>
<keyword evidence="1 2" id="KW-0732">Signal</keyword>
<name>Q310T0_OLEA2</name>
<dbReference type="HOGENOM" id="CLU_095993_7_1_7"/>
<dbReference type="InterPro" id="IPR005653">
    <property type="entry name" value="OstA-like_N"/>
</dbReference>
<evidence type="ECO:0000259" key="3">
    <source>
        <dbReference type="Pfam" id="PF03968"/>
    </source>
</evidence>
<dbReference type="Proteomes" id="UP000002710">
    <property type="component" value="Chromosome"/>
</dbReference>
<dbReference type="Gene3D" id="2.60.450.10">
    <property type="entry name" value="Lipopolysaccharide (LPS) transport protein A like domain"/>
    <property type="match status" value="1"/>
</dbReference>
<dbReference type="GO" id="GO:0030288">
    <property type="term" value="C:outer membrane-bounded periplasmic space"/>
    <property type="evidence" value="ECO:0007669"/>
    <property type="project" value="TreeGrafter"/>
</dbReference>
<sequence length="179" mass="19464">MNRISITGHMIMVLLACLVLQAAPATAAEDIPTSITSKTMTYDANAQLIIFEQDVYVQRGEFELWADSISVYLDKNASAAAKQNDAEGPAIDAGQINRLVAEGNVRMKQLTKSGECRKATYKVSEGLLVMEGDPVLRDEGNSIGGQEIRFYVNENRSEVLGAPGKPVNAVFSAPKRMKK</sequence>
<dbReference type="AlphaFoldDB" id="Q310T0"/>
<organism evidence="4 5">
    <name type="scientific">Oleidesulfovibrio alaskensis (strain ATCC BAA-1058 / DSM 17464 / G20)</name>
    <name type="common">Desulfovibrio alaskensis</name>
    <dbReference type="NCBI Taxonomy" id="207559"/>
    <lineage>
        <taxon>Bacteria</taxon>
        <taxon>Pseudomonadati</taxon>
        <taxon>Thermodesulfobacteriota</taxon>
        <taxon>Desulfovibrionia</taxon>
        <taxon>Desulfovibrionales</taxon>
        <taxon>Desulfovibrionaceae</taxon>
        <taxon>Oleidesulfovibrio</taxon>
    </lineage>
</organism>
<feature type="chain" id="PRO_5004220039" evidence="2">
    <location>
        <begin position="28"/>
        <end position="179"/>
    </location>
</feature>
<protein>
    <submittedName>
        <fullName evidence="4">OstA family protein</fullName>
    </submittedName>
</protein>
<feature type="domain" description="Organic solvent tolerance-like N-terminal" evidence="3">
    <location>
        <begin position="35"/>
        <end position="155"/>
    </location>
</feature>
<dbReference type="GO" id="GO:0015920">
    <property type="term" value="P:lipopolysaccharide transport"/>
    <property type="evidence" value="ECO:0007669"/>
    <property type="project" value="TreeGrafter"/>
</dbReference>
<evidence type="ECO:0000313" key="5">
    <source>
        <dbReference type="Proteomes" id="UP000002710"/>
    </source>
</evidence>
<evidence type="ECO:0000313" key="4">
    <source>
        <dbReference type="EMBL" id="ABB38566.1"/>
    </source>
</evidence>
<dbReference type="GO" id="GO:0009279">
    <property type="term" value="C:cell outer membrane"/>
    <property type="evidence" value="ECO:0007669"/>
    <property type="project" value="TreeGrafter"/>
</dbReference>
<dbReference type="PANTHER" id="PTHR36504">
    <property type="entry name" value="LIPOPOLYSACCHARIDE EXPORT SYSTEM PROTEIN LPTA"/>
    <property type="match status" value="1"/>
</dbReference>
<dbReference type="InterPro" id="IPR052037">
    <property type="entry name" value="LPS_export_LptA"/>
</dbReference>
<evidence type="ECO:0000256" key="1">
    <source>
        <dbReference type="ARBA" id="ARBA00022729"/>
    </source>
</evidence>
<dbReference type="PROSITE" id="PS51257">
    <property type="entry name" value="PROKAR_LIPOPROTEIN"/>
    <property type="match status" value="1"/>
</dbReference>
<dbReference type="RefSeq" id="WP_011367696.1">
    <property type="nucleotide sequence ID" value="NC_007519.1"/>
</dbReference>
<dbReference type="eggNOG" id="COG1934">
    <property type="taxonomic scope" value="Bacteria"/>
</dbReference>
<dbReference type="PANTHER" id="PTHR36504:SF1">
    <property type="entry name" value="LIPOPOLYSACCHARIDE EXPORT SYSTEM PROTEIN LPTA"/>
    <property type="match status" value="1"/>
</dbReference>
<dbReference type="KEGG" id="dde:Dde_1769"/>
<dbReference type="STRING" id="207559.Dde_1769"/>
<evidence type="ECO:0000256" key="2">
    <source>
        <dbReference type="SAM" id="SignalP"/>
    </source>
</evidence>